<dbReference type="CDD" id="cd02440">
    <property type="entry name" value="AdoMet_MTases"/>
    <property type="match status" value="1"/>
</dbReference>
<dbReference type="PANTHER" id="PTHR43861">
    <property type="entry name" value="TRANS-ACONITATE 2-METHYLTRANSFERASE-RELATED"/>
    <property type="match status" value="1"/>
</dbReference>
<dbReference type="AlphaFoldDB" id="A0A8I1SJS5"/>
<evidence type="ECO:0000313" key="4">
    <source>
        <dbReference type="Proteomes" id="UP000664405"/>
    </source>
</evidence>
<evidence type="ECO:0000259" key="2">
    <source>
        <dbReference type="Pfam" id="PF13649"/>
    </source>
</evidence>
<comment type="caution">
    <text evidence="3">The sequence shown here is derived from an EMBL/GenBank/DDBJ whole genome shotgun (WGS) entry which is preliminary data.</text>
</comment>
<evidence type="ECO:0000256" key="1">
    <source>
        <dbReference type="ARBA" id="ARBA00022679"/>
    </source>
</evidence>
<reference evidence="3" key="1">
    <citation type="submission" date="2020-12" db="EMBL/GenBank/DDBJ databases">
        <title>Oil enriched cultivation method for isolating marine PHA-producing bacteria.</title>
        <authorList>
            <person name="Zheng W."/>
            <person name="Yu S."/>
            <person name="Huang Y."/>
        </authorList>
    </citation>
    <scope>NUCLEOTIDE SEQUENCE</scope>
    <source>
        <strain evidence="3">SY-2-3</strain>
    </source>
</reference>
<name>A0A8I1SJS5_9PROT</name>
<proteinExistence type="predicted"/>
<keyword evidence="1 3" id="KW-0808">Transferase</keyword>
<dbReference type="Proteomes" id="UP000664405">
    <property type="component" value="Unassembled WGS sequence"/>
</dbReference>
<dbReference type="GO" id="GO:0032259">
    <property type="term" value="P:methylation"/>
    <property type="evidence" value="ECO:0007669"/>
    <property type="project" value="UniProtKB-KW"/>
</dbReference>
<evidence type="ECO:0000313" key="3">
    <source>
        <dbReference type="EMBL" id="MBN8197318.1"/>
    </source>
</evidence>
<organism evidence="3 4">
    <name type="scientific">Thalassospira povalilytica</name>
    <dbReference type="NCBI Taxonomy" id="732237"/>
    <lineage>
        <taxon>Bacteria</taxon>
        <taxon>Pseudomonadati</taxon>
        <taxon>Pseudomonadota</taxon>
        <taxon>Alphaproteobacteria</taxon>
        <taxon>Rhodospirillales</taxon>
        <taxon>Thalassospiraceae</taxon>
        <taxon>Thalassospira</taxon>
    </lineage>
</organism>
<dbReference type="GO" id="GO:0008168">
    <property type="term" value="F:methyltransferase activity"/>
    <property type="evidence" value="ECO:0007669"/>
    <property type="project" value="UniProtKB-KW"/>
</dbReference>
<dbReference type="Gene3D" id="2.20.130.10">
    <property type="entry name" value="CAC2371-like domains"/>
    <property type="match status" value="1"/>
</dbReference>
<dbReference type="Gene3D" id="3.40.50.150">
    <property type="entry name" value="Vaccinia Virus protein VP39"/>
    <property type="match status" value="1"/>
</dbReference>
<dbReference type="SUPFAM" id="SSF53335">
    <property type="entry name" value="S-adenosyl-L-methionine-dependent methyltransferases"/>
    <property type="match status" value="1"/>
</dbReference>
<feature type="domain" description="Methyltransferase" evidence="2">
    <location>
        <begin position="45"/>
        <end position="139"/>
    </location>
</feature>
<dbReference type="InterPro" id="IPR029063">
    <property type="entry name" value="SAM-dependent_MTases_sf"/>
</dbReference>
<dbReference type="RefSeq" id="WP_206927613.1">
    <property type="nucleotide sequence ID" value="NZ_JAEKJW010000002.1"/>
</dbReference>
<protein>
    <submittedName>
        <fullName evidence="3">Class I SAM-dependent methyltransferase</fullName>
    </submittedName>
</protein>
<sequence length="257" mass="29102">MSRAFSEEYVAVYDLLYGDKHYRKEADFVLARLKDVCSGSLNALLDIGCGTGTHAHCFADHGINVQGVDISEEMIALAIHRKDSCKTSSMVRFCQGDVRSFELPETFDAAVALFHVFSYLTQLADIETALRQVRKHLNVGAPFLFDYWYAGAILRDGVSHREREAENDNWHVHRVTDPFWDPEQDLVRVNFHVTAVEKKTDVTHSWHEEHPMRYFEPSFLEETLSRTGFKAVKHGEWLSEGAPQPGALGAYVVAIAV</sequence>
<keyword evidence="3" id="KW-0489">Methyltransferase</keyword>
<gene>
    <name evidence="3" type="ORF">JF547_12690</name>
</gene>
<accession>A0A8I1SJS5</accession>
<dbReference type="EMBL" id="JAEKJW010000002">
    <property type="protein sequence ID" value="MBN8197318.1"/>
    <property type="molecule type" value="Genomic_DNA"/>
</dbReference>
<dbReference type="Pfam" id="PF13649">
    <property type="entry name" value="Methyltransf_25"/>
    <property type="match status" value="1"/>
</dbReference>
<dbReference type="InterPro" id="IPR041698">
    <property type="entry name" value="Methyltransf_25"/>
</dbReference>